<organism evidence="1 2">
    <name type="scientific">Arenibacter nanhaiticus</name>
    <dbReference type="NCBI Taxonomy" id="558155"/>
    <lineage>
        <taxon>Bacteria</taxon>
        <taxon>Pseudomonadati</taxon>
        <taxon>Bacteroidota</taxon>
        <taxon>Flavobacteriia</taxon>
        <taxon>Flavobacteriales</taxon>
        <taxon>Flavobacteriaceae</taxon>
        <taxon>Arenibacter</taxon>
    </lineage>
</organism>
<keyword evidence="2" id="KW-1185">Reference proteome</keyword>
<name>A0A1M6JIT1_9FLAO</name>
<gene>
    <name evidence="1" type="ORF">SAMN04487911_12218</name>
</gene>
<proteinExistence type="predicted"/>
<dbReference type="EMBL" id="FQYX01000022">
    <property type="protein sequence ID" value="SHJ46609.1"/>
    <property type="molecule type" value="Genomic_DNA"/>
</dbReference>
<sequence length="99" mass="10854">MKSLVFATAMAIGSLHNVTAAPPIFHDGIMEAIFGMDYTEIKIKSVPNTIIKALEKDYPGAIIEKAYLDDAEGYKLEVSLENGSELELYADSKGNWIES</sequence>
<dbReference type="SUPFAM" id="SSF160574">
    <property type="entry name" value="BT0923-like"/>
    <property type="match status" value="1"/>
</dbReference>
<reference evidence="1 2" key="1">
    <citation type="submission" date="2016-11" db="EMBL/GenBank/DDBJ databases">
        <authorList>
            <person name="Jaros S."/>
            <person name="Januszkiewicz K."/>
            <person name="Wedrychowicz H."/>
        </authorList>
    </citation>
    <scope>NUCLEOTIDE SEQUENCE [LARGE SCALE GENOMIC DNA]</scope>
    <source>
        <strain evidence="1 2">CGMCC 1.8863</strain>
    </source>
</reference>
<dbReference type="OrthoDB" id="1099258at2"/>
<dbReference type="Gene3D" id="3.40.1420.30">
    <property type="match status" value="1"/>
</dbReference>
<dbReference type="RefSeq" id="WP_072765144.1">
    <property type="nucleotide sequence ID" value="NZ_FQYX01000022.1"/>
</dbReference>
<dbReference type="STRING" id="558155.SAMN04487911_12218"/>
<evidence type="ECO:0000313" key="1">
    <source>
        <dbReference type="EMBL" id="SHJ46609.1"/>
    </source>
</evidence>
<accession>A0A1M6JIT1</accession>
<evidence type="ECO:0000313" key="2">
    <source>
        <dbReference type="Proteomes" id="UP000184231"/>
    </source>
</evidence>
<protein>
    <recommendedName>
        <fullName evidence="3">Beta-lactamase-inhibitor-like, PepSY-like</fullName>
    </recommendedName>
</protein>
<evidence type="ECO:0008006" key="3">
    <source>
        <dbReference type="Google" id="ProtNLM"/>
    </source>
</evidence>
<dbReference type="AlphaFoldDB" id="A0A1M6JIT1"/>
<dbReference type="Proteomes" id="UP000184231">
    <property type="component" value="Unassembled WGS sequence"/>
</dbReference>